<organism evidence="2 3">
    <name type="scientific">Trifolium medium</name>
    <dbReference type="NCBI Taxonomy" id="97028"/>
    <lineage>
        <taxon>Eukaryota</taxon>
        <taxon>Viridiplantae</taxon>
        <taxon>Streptophyta</taxon>
        <taxon>Embryophyta</taxon>
        <taxon>Tracheophyta</taxon>
        <taxon>Spermatophyta</taxon>
        <taxon>Magnoliopsida</taxon>
        <taxon>eudicotyledons</taxon>
        <taxon>Gunneridae</taxon>
        <taxon>Pentapetalae</taxon>
        <taxon>rosids</taxon>
        <taxon>fabids</taxon>
        <taxon>Fabales</taxon>
        <taxon>Fabaceae</taxon>
        <taxon>Papilionoideae</taxon>
        <taxon>50 kb inversion clade</taxon>
        <taxon>NPAAA clade</taxon>
        <taxon>Hologalegina</taxon>
        <taxon>IRL clade</taxon>
        <taxon>Trifolieae</taxon>
        <taxon>Trifolium</taxon>
    </lineage>
</organism>
<dbReference type="Proteomes" id="UP000265520">
    <property type="component" value="Unassembled WGS sequence"/>
</dbReference>
<evidence type="ECO:0000313" key="3">
    <source>
        <dbReference type="Proteomes" id="UP000265520"/>
    </source>
</evidence>
<sequence length="79" mass="9327">MTEPRPSCRCRRHEATQKPMTKKQNIEQLTPMAQIESTLFQQISKKGSNTLTRRRMMARWCVEKMEEGSRCCDDGERHI</sequence>
<name>A0A392MIX7_9FABA</name>
<keyword evidence="3" id="KW-1185">Reference proteome</keyword>
<reference evidence="2 3" key="1">
    <citation type="journal article" date="2018" name="Front. Plant Sci.">
        <title>Red Clover (Trifolium pratense) and Zigzag Clover (T. medium) - A Picture of Genomic Similarities and Differences.</title>
        <authorList>
            <person name="Dluhosova J."/>
            <person name="Istvanek J."/>
            <person name="Nedelnik J."/>
            <person name="Repkova J."/>
        </authorList>
    </citation>
    <scope>NUCLEOTIDE SEQUENCE [LARGE SCALE GENOMIC DNA]</scope>
    <source>
        <strain evidence="3">cv. 10/8</strain>
        <tissue evidence="2">Leaf</tissue>
    </source>
</reference>
<protein>
    <submittedName>
        <fullName evidence="2">Uncharacterized protein</fullName>
    </submittedName>
</protein>
<gene>
    <name evidence="2" type="ORF">A2U01_0007518</name>
</gene>
<feature type="region of interest" description="Disordered" evidence="1">
    <location>
        <begin position="1"/>
        <end position="23"/>
    </location>
</feature>
<evidence type="ECO:0000313" key="2">
    <source>
        <dbReference type="EMBL" id="MCH86658.1"/>
    </source>
</evidence>
<accession>A0A392MIX7</accession>
<dbReference type="AlphaFoldDB" id="A0A392MIX7"/>
<proteinExistence type="predicted"/>
<comment type="caution">
    <text evidence="2">The sequence shown here is derived from an EMBL/GenBank/DDBJ whole genome shotgun (WGS) entry which is preliminary data.</text>
</comment>
<evidence type="ECO:0000256" key="1">
    <source>
        <dbReference type="SAM" id="MobiDB-lite"/>
    </source>
</evidence>
<dbReference type="EMBL" id="LXQA010010709">
    <property type="protein sequence ID" value="MCH86658.1"/>
    <property type="molecule type" value="Genomic_DNA"/>
</dbReference>